<protein>
    <recommendedName>
        <fullName evidence="1">Helix-turn-helix domain-containing protein</fullName>
    </recommendedName>
</protein>
<dbReference type="AlphaFoldDB" id="A0A645E9E7"/>
<comment type="caution">
    <text evidence="2">The sequence shown here is derived from an EMBL/GenBank/DDBJ whole genome shotgun (WGS) entry which is preliminary data.</text>
</comment>
<feature type="domain" description="Helix-turn-helix" evidence="1">
    <location>
        <begin position="18"/>
        <end position="66"/>
    </location>
</feature>
<proteinExistence type="predicted"/>
<evidence type="ECO:0000313" key="2">
    <source>
        <dbReference type="EMBL" id="MPM98095.1"/>
    </source>
</evidence>
<dbReference type="Pfam" id="PF12728">
    <property type="entry name" value="HTH_17"/>
    <property type="match status" value="1"/>
</dbReference>
<gene>
    <name evidence="2" type="ORF">SDC9_145276</name>
</gene>
<accession>A0A645E9E7</accession>
<name>A0A645E9E7_9ZZZZ</name>
<dbReference type="EMBL" id="VSSQ01044280">
    <property type="protein sequence ID" value="MPM98095.1"/>
    <property type="molecule type" value="Genomic_DNA"/>
</dbReference>
<dbReference type="InterPro" id="IPR010093">
    <property type="entry name" value="SinI_DNA-bd"/>
</dbReference>
<dbReference type="InterPro" id="IPR041657">
    <property type="entry name" value="HTH_17"/>
</dbReference>
<organism evidence="2">
    <name type="scientific">bioreactor metagenome</name>
    <dbReference type="NCBI Taxonomy" id="1076179"/>
    <lineage>
        <taxon>unclassified sequences</taxon>
        <taxon>metagenomes</taxon>
        <taxon>ecological metagenomes</taxon>
    </lineage>
</organism>
<evidence type="ECO:0000259" key="1">
    <source>
        <dbReference type="Pfam" id="PF12728"/>
    </source>
</evidence>
<sequence>MSQATCGTQTDHSDRKTYRVEDVILMLDISRSTAYRLIREKPFQTKRIGASIRILRSSFDEWLEQQND</sequence>
<reference evidence="2" key="1">
    <citation type="submission" date="2019-08" db="EMBL/GenBank/DDBJ databases">
        <authorList>
            <person name="Kucharzyk K."/>
            <person name="Murdoch R.W."/>
            <person name="Higgins S."/>
            <person name="Loffler F."/>
        </authorList>
    </citation>
    <scope>NUCLEOTIDE SEQUENCE</scope>
</reference>
<dbReference type="NCBIfam" id="TIGR01764">
    <property type="entry name" value="excise"/>
    <property type="match status" value="1"/>
</dbReference>
<dbReference type="GO" id="GO:0003677">
    <property type="term" value="F:DNA binding"/>
    <property type="evidence" value="ECO:0007669"/>
    <property type="project" value="InterPro"/>
</dbReference>